<reference evidence="1 2" key="1">
    <citation type="submission" date="2024-01" db="EMBL/GenBank/DDBJ databases">
        <title>The genomes of 5 underutilized Papilionoideae crops provide insights into root nodulation and disease resistanc.</title>
        <authorList>
            <person name="Jiang F."/>
        </authorList>
    </citation>
    <scope>NUCLEOTIDE SEQUENCE [LARGE SCALE GENOMIC DNA]</scope>
    <source>
        <strain evidence="1">JINMINGXINNONG_FW02</strain>
        <tissue evidence="1">Leaves</tissue>
    </source>
</reference>
<name>A0AAN9NAQ7_PHACN</name>
<keyword evidence="2" id="KW-1185">Reference proteome</keyword>
<dbReference type="EMBL" id="JAYMYR010000004">
    <property type="protein sequence ID" value="KAK7369704.1"/>
    <property type="molecule type" value="Genomic_DNA"/>
</dbReference>
<accession>A0AAN9NAQ7</accession>
<proteinExistence type="predicted"/>
<dbReference type="Proteomes" id="UP001374584">
    <property type="component" value="Unassembled WGS sequence"/>
</dbReference>
<dbReference type="PANTHER" id="PTHR31798">
    <property type="entry name" value="HYDROXYPROLINE-RICH GLYCOPROTEIN-LIKE"/>
    <property type="match status" value="1"/>
</dbReference>
<evidence type="ECO:0000313" key="1">
    <source>
        <dbReference type="EMBL" id="KAK7369704.1"/>
    </source>
</evidence>
<comment type="caution">
    <text evidence="1">The sequence shown here is derived from an EMBL/GenBank/DDBJ whole genome shotgun (WGS) entry which is preliminary data.</text>
</comment>
<organism evidence="1 2">
    <name type="scientific">Phaseolus coccineus</name>
    <name type="common">Scarlet runner bean</name>
    <name type="synonym">Phaseolus multiflorus</name>
    <dbReference type="NCBI Taxonomy" id="3886"/>
    <lineage>
        <taxon>Eukaryota</taxon>
        <taxon>Viridiplantae</taxon>
        <taxon>Streptophyta</taxon>
        <taxon>Embryophyta</taxon>
        <taxon>Tracheophyta</taxon>
        <taxon>Spermatophyta</taxon>
        <taxon>Magnoliopsida</taxon>
        <taxon>eudicotyledons</taxon>
        <taxon>Gunneridae</taxon>
        <taxon>Pentapetalae</taxon>
        <taxon>rosids</taxon>
        <taxon>fabids</taxon>
        <taxon>Fabales</taxon>
        <taxon>Fabaceae</taxon>
        <taxon>Papilionoideae</taxon>
        <taxon>50 kb inversion clade</taxon>
        <taxon>NPAAA clade</taxon>
        <taxon>indigoferoid/millettioid clade</taxon>
        <taxon>Phaseoleae</taxon>
        <taxon>Phaseolus</taxon>
    </lineage>
</organism>
<gene>
    <name evidence="1" type="ORF">VNO80_11747</name>
</gene>
<dbReference type="AlphaFoldDB" id="A0AAN9NAQ7"/>
<evidence type="ECO:0000313" key="2">
    <source>
        <dbReference type="Proteomes" id="UP001374584"/>
    </source>
</evidence>
<dbReference type="PANTHER" id="PTHR31798:SF2">
    <property type="entry name" value="HYDROXYPROLINE-RICH GLYCOPROTEIN FAMILY PROTEIN"/>
    <property type="match status" value="1"/>
</dbReference>
<dbReference type="InterPro" id="IPR040420">
    <property type="entry name" value="At1g76660-like"/>
</dbReference>
<protein>
    <recommendedName>
        <fullName evidence="3">Hydroxyproline-rich glycoprotein family protein</fullName>
    </recommendedName>
</protein>
<sequence>MRLGHMGEWGPYWRVGPTGVSGMVLRTKPNVVLIHDTNTRQRNSCLTTTHKLTFHSPLSYRNLFNSVPNIFPLLYASSPHHFSHRSTTDMRGTNGTHANNTFDTINAAAFAIASSSHNRVSQPPTQKKRWGNWLSKIGCFGYQRNRKRIGHAILVPETTPNGAEPAAAAVSSTQAPSITLPFAAPPSSPASFFQSEPPSTAHSPVGKFSHTCVSASMYSPGGPASIFAIGPFAHETQLVSPPVFSASSTAPFTPPPESVHLTTPSSPEVPFAQLLDPNNRNADTFQRFQMSHYDFQSYQFHPGSPVAQLISPRSAISASGTSSPLPDSEINATLSHILDFQRPDPPKLLNLDKLSASQNRKSNQGSGSLTPDAGFLSNHWVSEIKMSPRPTNNRVSEISINHRVSFEISAQKVLESLENKPAASAWTKVMSKLKNDAPTAADKEEKFGQTGCNEKQVLAETRNDEPLESNLSEDDATAHKKDQYLTLASAKEFNFDKADGGDSLAPNIVADWWANEKVAGKERGGTKDWSFFPMIQPGLS</sequence>
<evidence type="ECO:0008006" key="3">
    <source>
        <dbReference type="Google" id="ProtNLM"/>
    </source>
</evidence>